<evidence type="ECO:0000313" key="2">
    <source>
        <dbReference type="Proteomes" id="UP000196581"/>
    </source>
</evidence>
<name>A0A1X6XHI4_9MICO</name>
<evidence type="ECO:0000313" key="1">
    <source>
        <dbReference type="EMBL" id="SLM98725.1"/>
    </source>
</evidence>
<dbReference type="InterPro" id="IPR027417">
    <property type="entry name" value="P-loop_NTPase"/>
</dbReference>
<sequence length="163" mass="18369">MGRLILVDGTSGAGKTTLAESLAQTDGARLVHMDDLYAGWDGLAHATATLERILTERARGVSPRWRRWDWHTSDWGAEDSTAWTSALVVEGCGSVTAVTARLADRVLWLDGPEPVRRARILARDGDDSWWEDWRRQEAAHRIRHRPDLLATEHRKPSLDWPPT</sequence>
<protein>
    <recommendedName>
        <fullName evidence="3">(d)CMP kinase</fullName>
    </recommendedName>
</protein>
<accession>A0A1X6XHI4</accession>
<dbReference type="EMBL" id="FWFF01000017">
    <property type="protein sequence ID" value="SLM98725.1"/>
    <property type="molecule type" value="Genomic_DNA"/>
</dbReference>
<dbReference type="AlphaFoldDB" id="A0A1X6XHI4"/>
<dbReference type="Gene3D" id="3.40.50.300">
    <property type="entry name" value="P-loop containing nucleotide triphosphate hydrolases"/>
    <property type="match status" value="1"/>
</dbReference>
<proteinExistence type="predicted"/>
<gene>
    <name evidence="1" type="ORF">FM105_09480</name>
</gene>
<dbReference type="SUPFAM" id="SSF52540">
    <property type="entry name" value="P-loop containing nucleoside triphosphate hydrolases"/>
    <property type="match status" value="1"/>
</dbReference>
<evidence type="ECO:0008006" key="3">
    <source>
        <dbReference type="Google" id="ProtNLM"/>
    </source>
</evidence>
<organism evidence="1 2">
    <name type="scientific">Brevibacterium yomogidense</name>
    <dbReference type="NCBI Taxonomy" id="946573"/>
    <lineage>
        <taxon>Bacteria</taxon>
        <taxon>Bacillati</taxon>
        <taxon>Actinomycetota</taxon>
        <taxon>Actinomycetes</taxon>
        <taxon>Micrococcales</taxon>
        <taxon>Brevibacteriaceae</taxon>
        <taxon>Brevibacterium</taxon>
    </lineage>
</organism>
<keyword evidence="2" id="KW-1185">Reference proteome</keyword>
<dbReference type="Proteomes" id="UP000196581">
    <property type="component" value="Unassembled WGS sequence"/>
</dbReference>
<reference evidence="2" key="1">
    <citation type="submission" date="2017-02" db="EMBL/GenBank/DDBJ databases">
        <authorList>
            <person name="Dridi B."/>
        </authorList>
    </citation>
    <scope>NUCLEOTIDE SEQUENCE [LARGE SCALE GENOMIC DNA]</scope>
    <source>
        <strain evidence="2">B Co 03.10</strain>
    </source>
</reference>